<comment type="caution">
    <text evidence="1">The sequence shown here is derived from an EMBL/GenBank/DDBJ whole genome shotgun (WGS) entry which is preliminary data.</text>
</comment>
<organism evidence="1 2">
    <name type="scientific">Rhizophagus irregularis</name>
    <dbReference type="NCBI Taxonomy" id="588596"/>
    <lineage>
        <taxon>Eukaryota</taxon>
        <taxon>Fungi</taxon>
        <taxon>Fungi incertae sedis</taxon>
        <taxon>Mucoromycota</taxon>
        <taxon>Glomeromycotina</taxon>
        <taxon>Glomeromycetes</taxon>
        <taxon>Glomerales</taxon>
        <taxon>Glomeraceae</taxon>
        <taxon>Rhizophagus</taxon>
    </lineage>
</organism>
<sequence length="134" mass="16130">MNLDLRWVFKEWKKKVVFPGYEDWHGSFQYLANFRQTPNIVQLQSSKQKYEFGMGYAKKALDLAIRTDKVVEFVNQVKCFIENTKVELSEYQKNMHISDPLRVQHKGRQPNRYRLYGELQKKKAKHMQDTQIEK</sequence>
<name>A0A2N0RWX7_9GLOM</name>
<reference evidence="1 2" key="1">
    <citation type="submission" date="2017-10" db="EMBL/GenBank/DDBJ databases">
        <title>Extensive intraspecific genome diversity in a model arbuscular mycorrhizal fungus.</title>
        <authorList>
            <person name="Chen E.C.H."/>
            <person name="Morin E."/>
            <person name="Baudet D."/>
            <person name="Noel J."/>
            <person name="Ndikumana S."/>
            <person name="Charron P."/>
            <person name="St-Onge C."/>
            <person name="Giorgi J."/>
            <person name="Grigoriev I.V."/>
            <person name="Roux C."/>
            <person name="Martin F.M."/>
            <person name="Corradi N."/>
        </authorList>
    </citation>
    <scope>NUCLEOTIDE SEQUENCE [LARGE SCALE GENOMIC DNA]</scope>
    <source>
        <strain evidence="1 2">A1</strain>
    </source>
</reference>
<protein>
    <submittedName>
        <fullName evidence="1">Uncharacterized protein</fullName>
    </submittedName>
</protein>
<accession>A0A2N0RWX7</accession>
<reference evidence="1 2" key="2">
    <citation type="submission" date="2017-10" db="EMBL/GenBank/DDBJ databases">
        <title>Genome analyses suggest a sexual origin of heterokaryosis in a supposedly ancient asexual fungus.</title>
        <authorList>
            <person name="Corradi N."/>
            <person name="Sedzielewska K."/>
            <person name="Noel J."/>
            <person name="Charron P."/>
            <person name="Farinelli L."/>
            <person name="Marton T."/>
            <person name="Kruger M."/>
            <person name="Pelin A."/>
            <person name="Brachmann A."/>
            <person name="Corradi N."/>
        </authorList>
    </citation>
    <scope>NUCLEOTIDE SEQUENCE [LARGE SCALE GENOMIC DNA]</scope>
    <source>
        <strain evidence="1 2">A1</strain>
    </source>
</reference>
<dbReference type="Proteomes" id="UP000232688">
    <property type="component" value="Unassembled WGS sequence"/>
</dbReference>
<evidence type="ECO:0000313" key="1">
    <source>
        <dbReference type="EMBL" id="PKC67821.1"/>
    </source>
</evidence>
<evidence type="ECO:0000313" key="2">
    <source>
        <dbReference type="Proteomes" id="UP000232688"/>
    </source>
</evidence>
<dbReference type="VEuPathDB" id="FungiDB:RhiirA1_457974"/>
<dbReference type="AlphaFoldDB" id="A0A2N0RWX7"/>
<dbReference type="EMBL" id="LLXH01000369">
    <property type="protein sequence ID" value="PKC67821.1"/>
    <property type="molecule type" value="Genomic_DNA"/>
</dbReference>
<gene>
    <name evidence="1" type="ORF">RhiirA1_457974</name>
</gene>
<dbReference type="VEuPathDB" id="FungiDB:RhiirFUN_006133"/>
<proteinExistence type="predicted"/>